<evidence type="ECO:0000313" key="13">
    <source>
        <dbReference type="Proteomes" id="UP001176059"/>
    </source>
</evidence>
<dbReference type="GO" id="GO:0000245">
    <property type="term" value="P:spliceosomal complex assembly"/>
    <property type="evidence" value="ECO:0007669"/>
    <property type="project" value="TreeGrafter"/>
</dbReference>
<dbReference type="InterPro" id="IPR011009">
    <property type="entry name" value="Kinase-like_dom_sf"/>
</dbReference>
<keyword evidence="4 9" id="KW-0547">Nucleotide-binding</keyword>
<comment type="catalytic activity">
    <reaction evidence="7">
        <text>L-threonyl-[protein] + ATP = O-phospho-L-threonyl-[protein] + ADP + H(+)</text>
        <dbReference type="Rhea" id="RHEA:46608"/>
        <dbReference type="Rhea" id="RHEA-COMP:11060"/>
        <dbReference type="Rhea" id="RHEA-COMP:11605"/>
        <dbReference type="ChEBI" id="CHEBI:15378"/>
        <dbReference type="ChEBI" id="CHEBI:30013"/>
        <dbReference type="ChEBI" id="CHEBI:30616"/>
        <dbReference type="ChEBI" id="CHEBI:61977"/>
        <dbReference type="ChEBI" id="CHEBI:456216"/>
        <dbReference type="EC" id="2.7.11.1"/>
    </reaction>
</comment>
<dbReference type="SUPFAM" id="SSF56112">
    <property type="entry name" value="Protein kinase-like (PK-like)"/>
    <property type="match status" value="1"/>
</dbReference>
<dbReference type="Proteomes" id="UP001176059">
    <property type="component" value="Unassembled WGS sequence"/>
</dbReference>
<dbReference type="InterPro" id="IPR017441">
    <property type="entry name" value="Protein_kinase_ATP_BS"/>
</dbReference>
<comment type="catalytic activity">
    <reaction evidence="8">
        <text>L-seryl-[protein] + ATP = O-phospho-L-seryl-[protein] + ADP + H(+)</text>
        <dbReference type="Rhea" id="RHEA:17989"/>
        <dbReference type="Rhea" id="RHEA-COMP:9863"/>
        <dbReference type="Rhea" id="RHEA-COMP:11604"/>
        <dbReference type="ChEBI" id="CHEBI:15378"/>
        <dbReference type="ChEBI" id="CHEBI:29999"/>
        <dbReference type="ChEBI" id="CHEBI:30616"/>
        <dbReference type="ChEBI" id="CHEBI:83421"/>
        <dbReference type="ChEBI" id="CHEBI:456216"/>
        <dbReference type="EC" id="2.7.11.1"/>
    </reaction>
</comment>
<evidence type="ECO:0000256" key="3">
    <source>
        <dbReference type="ARBA" id="ARBA00022679"/>
    </source>
</evidence>
<evidence type="ECO:0000313" key="12">
    <source>
        <dbReference type="EMBL" id="KAJ3732698.1"/>
    </source>
</evidence>
<evidence type="ECO:0000256" key="2">
    <source>
        <dbReference type="ARBA" id="ARBA00022527"/>
    </source>
</evidence>
<dbReference type="GO" id="GO:0005524">
    <property type="term" value="F:ATP binding"/>
    <property type="evidence" value="ECO:0007669"/>
    <property type="project" value="UniProtKB-UniRule"/>
</dbReference>
<dbReference type="PROSITE" id="PS00108">
    <property type="entry name" value="PROTEIN_KINASE_ST"/>
    <property type="match status" value="1"/>
</dbReference>
<organism evidence="12 13">
    <name type="scientific">Lentinula guzmanii</name>
    <dbReference type="NCBI Taxonomy" id="2804957"/>
    <lineage>
        <taxon>Eukaryota</taxon>
        <taxon>Fungi</taxon>
        <taxon>Dikarya</taxon>
        <taxon>Basidiomycota</taxon>
        <taxon>Agaricomycotina</taxon>
        <taxon>Agaricomycetes</taxon>
        <taxon>Agaricomycetidae</taxon>
        <taxon>Agaricales</taxon>
        <taxon>Marasmiineae</taxon>
        <taxon>Omphalotaceae</taxon>
        <taxon>Lentinula</taxon>
    </lineage>
</organism>
<evidence type="ECO:0000256" key="9">
    <source>
        <dbReference type="PROSITE-ProRule" id="PRU10141"/>
    </source>
</evidence>
<dbReference type="InterPro" id="IPR051334">
    <property type="entry name" value="SRPK"/>
</dbReference>
<feature type="binding site" evidence="9">
    <location>
        <position position="115"/>
    </location>
    <ligand>
        <name>ATP</name>
        <dbReference type="ChEBI" id="CHEBI:30616"/>
    </ligand>
</feature>
<feature type="domain" description="Protein kinase" evidence="11">
    <location>
        <begin position="86"/>
        <end position="447"/>
    </location>
</feature>
<dbReference type="PANTHER" id="PTHR47634">
    <property type="entry name" value="PROTEIN KINASE DOMAIN-CONTAINING PROTEIN-RELATED"/>
    <property type="match status" value="1"/>
</dbReference>
<evidence type="ECO:0000256" key="4">
    <source>
        <dbReference type="ARBA" id="ARBA00022741"/>
    </source>
</evidence>
<keyword evidence="3" id="KW-0808">Transferase</keyword>
<evidence type="ECO:0000256" key="10">
    <source>
        <dbReference type="RuleBase" id="RU000304"/>
    </source>
</evidence>
<dbReference type="AlphaFoldDB" id="A0AA38JT47"/>
<evidence type="ECO:0000256" key="6">
    <source>
        <dbReference type="ARBA" id="ARBA00022840"/>
    </source>
</evidence>
<keyword evidence="6 9" id="KW-0067">ATP-binding</keyword>
<dbReference type="GO" id="GO:0050684">
    <property type="term" value="P:regulation of mRNA processing"/>
    <property type="evidence" value="ECO:0007669"/>
    <property type="project" value="TreeGrafter"/>
</dbReference>
<protein>
    <recommendedName>
        <fullName evidence="1">non-specific serine/threonine protein kinase</fullName>
        <ecNumber evidence="1">2.7.11.1</ecNumber>
    </recommendedName>
</protein>
<evidence type="ECO:0000256" key="1">
    <source>
        <dbReference type="ARBA" id="ARBA00012513"/>
    </source>
</evidence>
<dbReference type="PANTHER" id="PTHR47634:SF9">
    <property type="entry name" value="PROTEIN KINASE DOMAIN-CONTAINING PROTEIN-RELATED"/>
    <property type="match status" value="1"/>
</dbReference>
<keyword evidence="5 12" id="KW-0418">Kinase</keyword>
<sequence length="451" mass="51148">MRRIFQSFIRTPRFNLSRHSLTRSLETSARMSVPSEPKNQHFSVGADGKTYVDLEFVEEALGMPAKDGYGWARFESGDKIGPGECYTVLRKLGWGGYSSTWLARDNKTTRYVAVKALTGHYSSLFRQMPHWEPYSFHLLTGDTPTDCSPHCIKLLDEFVMSGIGSAGQHYCLVTPLYGGDLLEMQSKYKQDHGRFPPLLAKRALLHVLRGIAYAHSCGVIHTDIKLNNVFFDTPMTTSEIDLWLDDNPPQRHPPEMSTDGVMRTYVSQTLPMIPLDDAFRGTFVLGDFGAAIGASMQTNHLISVPPHRAPEVYLGAKWGEKVDIWSFGTIVFELVVGERLFQYQYNKVLDLDETENILFKMICLTGGNNFRAEQLNVSPLAAVYFDEECILKKNPMLVDYSFEMMIGRRNFLSEEEVALLAKFLRRCLQLDPLNRPSAKELLEDPWFDGVD</sequence>
<name>A0AA38JT47_9AGAR</name>
<dbReference type="GO" id="GO:0004674">
    <property type="term" value="F:protein serine/threonine kinase activity"/>
    <property type="evidence" value="ECO:0007669"/>
    <property type="project" value="UniProtKB-KW"/>
</dbReference>
<keyword evidence="13" id="KW-1185">Reference proteome</keyword>
<dbReference type="Gene3D" id="1.10.510.10">
    <property type="entry name" value="Transferase(Phosphotransferase) domain 1"/>
    <property type="match status" value="1"/>
</dbReference>
<evidence type="ECO:0000259" key="11">
    <source>
        <dbReference type="PROSITE" id="PS50011"/>
    </source>
</evidence>
<dbReference type="InterPro" id="IPR000719">
    <property type="entry name" value="Prot_kinase_dom"/>
</dbReference>
<dbReference type="PROSITE" id="PS00107">
    <property type="entry name" value="PROTEIN_KINASE_ATP"/>
    <property type="match status" value="1"/>
</dbReference>
<dbReference type="Gene3D" id="3.30.200.20">
    <property type="entry name" value="Phosphorylase Kinase, domain 1"/>
    <property type="match status" value="1"/>
</dbReference>
<dbReference type="InterPro" id="IPR008271">
    <property type="entry name" value="Ser/Thr_kinase_AS"/>
</dbReference>
<comment type="similarity">
    <text evidence="10">Belongs to the protein kinase superfamily.</text>
</comment>
<proteinExistence type="inferred from homology"/>
<accession>A0AA38JT47</accession>
<gene>
    <name evidence="12" type="ORF">DFJ43DRAFT_1223817</name>
</gene>
<dbReference type="SMART" id="SM00220">
    <property type="entry name" value="S_TKc"/>
    <property type="match status" value="1"/>
</dbReference>
<comment type="caution">
    <text evidence="12">The sequence shown here is derived from an EMBL/GenBank/DDBJ whole genome shotgun (WGS) entry which is preliminary data.</text>
</comment>
<reference evidence="12" key="2">
    <citation type="journal article" date="2023" name="Proc. Natl. Acad. Sci. U.S.A.">
        <title>A global phylogenomic analysis of the shiitake genus Lentinula.</title>
        <authorList>
            <person name="Sierra-Patev S."/>
            <person name="Min B."/>
            <person name="Naranjo-Ortiz M."/>
            <person name="Looney B."/>
            <person name="Konkel Z."/>
            <person name="Slot J.C."/>
            <person name="Sakamoto Y."/>
            <person name="Steenwyk J.L."/>
            <person name="Rokas A."/>
            <person name="Carro J."/>
            <person name="Camarero S."/>
            <person name="Ferreira P."/>
            <person name="Molpeceres G."/>
            <person name="Ruiz-Duenas F.J."/>
            <person name="Serrano A."/>
            <person name="Henrissat B."/>
            <person name="Drula E."/>
            <person name="Hughes K.W."/>
            <person name="Mata J.L."/>
            <person name="Ishikawa N.K."/>
            <person name="Vargas-Isla R."/>
            <person name="Ushijima S."/>
            <person name="Smith C.A."/>
            <person name="Donoghue J."/>
            <person name="Ahrendt S."/>
            <person name="Andreopoulos W."/>
            <person name="He G."/>
            <person name="LaButti K."/>
            <person name="Lipzen A."/>
            <person name="Ng V."/>
            <person name="Riley R."/>
            <person name="Sandor L."/>
            <person name="Barry K."/>
            <person name="Martinez A.T."/>
            <person name="Xiao Y."/>
            <person name="Gibbons J.G."/>
            <person name="Terashima K."/>
            <person name="Grigoriev I.V."/>
            <person name="Hibbett D."/>
        </authorList>
    </citation>
    <scope>NUCLEOTIDE SEQUENCE</scope>
    <source>
        <strain evidence="12">ET3784</strain>
    </source>
</reference>
<keyword evidence="2 10" id="KW-0723">Serine/threonine-protein kinase</keyword>
<dbReference type="EMBL" id="JANVFO010000022">
    <property type="protein sequence ID" value="KAJ3732698.1"/>
    <property type="molecule type" value="Genomic_DNA"/>
</dbReference>
<dbReference type="PROSITE" id="PS50011">
    <property type="entry name" value="PROTEIN_KINASE_DOM"/>
    <property type="match status" value="1"/>
</dbReference>
<evidence type="ECO:0000256" key="5">
    <source>
        <dbReference type="ARBA" id="ARBA00022777"/>
    </source>
</evidence>
<evidence type="ECO:0000256" key="7">
    <source>
        <dbReference type="ARBA" id="ARBA00047899"/>
    </source>
</evidence>
<dbReference type="Pfam" id="PF00069">
    <property type="entry name" value="Pkinase"/>
    <property type="match status" value="1"/>
</dbReference>
<reference evidence="12" key="1">
    <citation type="submission" date="2022-08" db="EMBL/GenBank/DDBJ databases">
        <authorList>
            <consortium name="DOE Joint Genome Institute"/>
            <person name="Min B."/>
            <person name="Sierra-Patev S."/>
            <person name="Naranjo-Ortiz M."/>
            <person name="Looney B."/>
            <person name="Konkel Z."/>
            <person name="Slot J.C."/>
            <person name="Sakamoto Y."/>
            <person name="Steenwyk J.L."/>
            <person name="Rokas A."/>
            <person name="Carro J."/>
            <person name="Camarero S."/>
            <person name="Ferreira P."/>
            <person name="Molpeceres G."/>
            <person name="Ruiz-duenas F.J."/>
            <person name="Serrano A."/>
            <person name="Henrissat B."/>
            <person name="Drula E."/>
            <person name="Hughes K.W."/>
            <person name="Mata J.L."/>
            <person name="Ishikawa N.K."/>
            <person name="Vargas-Isla R."/>
            <person name="Ushijima S."/>
            <person name="Smith C.A."/>
            <person name="Ahrendt S."/>
            <person name="Andreopoulos W."/>
            <person name="He G."/>
            <person name="LaButti K."/>
            <person name="Lipzen A."/>
            <person name="Ng V."/>
            <person name="Riley R."/>
            <person name="Sandor L."/>
            <person name="Barry K."/>
            <person name="Martinez A.T."/>
            <person name="Xiao Y."/>
            <person name="Gibbons J.G."/>
            <person name="Terashima K."/>
            <person name="Hibbett D.S."/>
            <person name="Grigoriev I.V."/>
        </authorList>
    </citation>
    <scope>NUCLEOTIDE SEQUENCE</scope>
    <source>
        <strain evidence="12">ET3784</strain>
    </source>
</reference>
<evidence type="ECO:0000256" key="8">
    <source>
        <dbReference type="ARBA" id="ARBA00048679"/>
    </source>
</evidence>
<dbReference type="EC" id="2.7.11.1" evidence="1"/>